<dbReference type="Proteomes" id="UP000297564">
    <property type="component" value="Unassembled WGS sequence"/>
</dbReference>
<proteinExistence type="predicted"/>
<reference evidence="2 3" key="1">
    <citation type="submission" date="2019-03" db="EMBL/GenBank/DDBJ databases">
        <title>Ramlibacter rhizophilus CCTCC AB2015357, whole genome shotgun sequence.</title>
        <authorList>
            <person name="Zhang X."/>
            <person name="Feng G."/>
            <person name="Zhu H."/>
        </authorList>
    </citation>
    <scope>NUCLEOTIDE SEQUENCE [LARGE SCALE GENOMIC DNA]</scope>
    <source>
        <strain evidence="2 3">CCTCC AB2015357</strain>
    </source>
</reference>
<keyword evidence="2" id="KW-0378">Hydrolase</keyword>
<dbReference type="Gene3D" id="3.40.50.1820">
    <property type="entry name" value="alpha/beta hydrolase"/>
    <property type="match status" value="1"/>
</dbReference>
<evidence type="ECO:0000313" key="2">
    <source>
        <dbReference type="EMBL" id="TFY98498.1"/>
    </source>
</evidence>
<evidence type="ECO:0000313" key="3">
    <source>
        <dbReference type="Proteomes" id="UP000297564"/>
    </source>
</evidence>
<dbReference type="PANTHER" id="PTHR43798">
    <property type="entry name" value="MONOACYLGLYCEROL LIPASE"/>
    <property type="match status" value="1"/>
</dbReference>
<dbReference type="EMBL" id="SMLL01000005">
    <property type="protein sequence ID" value="TFY98498.1"/>
    <property type="molecule type" value="Genomic_DNA"/>
</dbReference>
<dbReference type="GO" id="GO:0016787">
    <property type="term" value="F:hydrolase activity"/>
    <property type="evidence" value="ECO:0007669"/>
    <property type="project" value="UniProtKB-KW"/>
</dbReference>
<protein>
    <submittedName>
        <fullName evidence="2">Alpha/beta fold hydrolase</fullName>
    </submittedName>
</protein>
<dbReference type="InterPro" id="IPR050266">
    <property type="entry name" value="AB_hydrolase_sf"/>
</dbReference>
<name>A0A4Z0BKS2_9BURK</name>
<dbReference type="SUPFAM" id="SSF53474">
    <property type="entry name" value="alpha/beta-Hydrolases"/>
    <property type="match status" value="1"/>
</dbReference>
<keyword evidence="3" id="KW-1185">Reference proteome</keyword>
<gene>
    <name evidence="2" type="ORF">EZ242_13215</name>
</gene>
<dbReference type="InterPro" id="IPR000073">
    <property type="entry name" value="AB_hydrolase_1"/>
</dbReference>
<feature type="domain" description="AB hydrolase-1" evidence="1">
    <location>
        <begin position="45"/>
        <end position="246"/>
    </location>
</feature>
<dbReference type="OrthoDB" id="6117067at2"/>
<accession>A0A4Z0BKS2</accession>
<dbReference type="Pfam" id="PF00561">
    <property type="entry name" value="Abhydrolase_1"/>
    <property type="match status" value="1"/>
</dbReference>
<evidence type="ECO:0000259" key="1">
    <source>
        <dbReference type="Pfam" id="PF00561"/>
    </source>
</evidence>
<dbReference type="PRINTS" id="PR00111">
    <property type="entry name" value="ABHYDROLASE"/>
</dbReference>
<comment type="caution">
    <text evidence="2">The sequence shown here is derived from an EMBL/GenBank/DDBJ whole genome shotgun (WGS) entry which is preliminary data.</text>
</comment>
<dbReference type="InterPro" id="IPR029058">
    <property type="entry name" value="AB_hydrolase_fold"/>
</dbReference>
<dbReference type="AlphaFoldDB" id="A0A4Z0BKS2"/>
<organism evidence="2 3">
    <name type="scientific">Ramlibacter rhizophilus</name>
    <dbReference type="NCBI Taxonomy" id="1781167"/>
    <lineage>
        <taxon>Bacteria</taxon>
        <taxon>Pseudomonadati</taxon>
        <taxon>Pseudomonadota</taxon>
        <taxon>Betaproteobacteria</taxon>
        <taxon>Burkholderiales</taxon>
        <taxon>Comamonadaceae</taxon>
        <taxon>Ramlibacter</taxon>
    </lineage>
</organism>
<dbReference type="RefSeq" id="WP_135285649.1">
    <property type="nucleotide sequence ID" value="NZ_SMLL01000005.1"/>
</dbReference>
<sequence>MSQTLHAHHRQATQEEPRILALHCSGSSGRQWASYAARWVGRFDAPDLLGYGAQPWPTGRSLTLDEEAEHVAGWIGAEPVHLVGHSYGGAVALQLALRHPGRIAALTLFEPVRFHLLRSDADSTAWDEIVRLARRVCTLARAGFAAAAAARFADYWSGAGTWKAMSASRQLALAQRMPKIAAEFQAIFSDTAPLSAYGALRMPVRLVVGTASPLPARRVAHRLQGLLPHARHIDLAGIGHMGPLTHADAFAALLPQRNAPAPLALAA</sequence>